<evidence type="ECO:0008006" key="3">
    <source>
        <dbReference type="Google" id="ProtNLM"/>
    </source>
</evidence>
<keyword evidence="2" id="KW-1185">Reference proteome</keyword>
<reference evidence="1 2" key="1">
    <citation type="journal article" date="2019" name="Sci. Rep.">
        <title>Orb-weaving spider Araneus ventricosus genome elucidates the spidroin gene catalogue.</title>
        <authorList>
            <person name="Kono N."/>
            <person name="Nakamura H."/>
            <person name="Ohtoshi R."/>
            <person name="Moran D.A.P."/>
            <person name="Shinohara A."/>
            <person name="Yoshida Y."/>
            <person name="Fujiwara M."/>
            <person name="Mori M."/>
            <person name="Tomita M."/>
            <person name="Arakawa K."/>
        </authorList>
    </citation>
    <scope>NUCLEOTIDE SEQUENCE [LARGE SCALE GENOMIC DNA]</scope>
</reference>
<dbReference type="InterPro" id="IPR012337">
    <property type="entry name" value="RNaseH-like_sf"/>
</dbReference>
<dbReference type="Proteomes" id="UP000499080">
    <property type="component" value="Unassembled WGS sequence"/>
</dbReference>
<gene>
    <name evidence="1" type="ORF">AVEN_239767_1</name>
</gene>
<dbReference type="EMBL" id="BGPR01000707">
    <property type="protein sequence ID" value="GBM32368.1"/>
    <property type="molecule type" value="Genomic_DNA"/>
</dbReference>
<comment type="caution">
    <text evidence="1">The sequence shown here is derived from an EMBL/GenBank/DDBJ whole genome shotgun (WGS) entry which is preliminary data.</text>
</comment>
<sequence>MSEDREFVAGFDPRCARSNLSSINCSIQLRCGPRHPGQVQYYDAQGRLIQWKYAQNRRCCSILFCWIPEHIGIIGNEKADSASREARRISWPHVPLPDIDRILKSKIRRSWQEIWDPHR</sequence>
<evidence type="ECO:0000313" key="1">
    <source>
        <dbReference type="EMBL" id="GBM32368.1"/>
    </source>
</evidence>
<accession>A0A4Y2EW15</accession>
<dbReference type="AlphaFoldDB" id="A0A4Y2EW15"/>
<name>A0A4Y2EW15_ARAVE</name>
<organism evidence="1 2">
    <name type="scientific">Araneus ventricosus</name>
    <name type="common">Orbweaver spider</name>
    <name type="synonym">Epeira ventricosa</name>
    <dbReference type="NCBI Taxonomy" id="182803"/>
    <lineage>
        <taxon>Eukaryota</taxon>
        <taxon>Metazoa</taxon>
        <taxon>Ecdysozoa</taxon>
        <taxon>Arthropoda</taxon>
        <taxon>Chelicerata</taxon>
        <taxon>Arachnida</taxon>
        <taxon>Araneae</taxon>
        <taxon>Araneomorphae</taxon>
        <taxon>Entelegynae</taxon>
        <taxon>Araneoidea</taxon>
        <taxon>Araneidae</taxon>
        <taxon>Araneus</taxon>
    </lineage>
</organism>
<evidence type="ECO:0000313" key="2">
    <source>
        <dbReference type="Proteomes" id="UP000499080"/>
    </source>
</evidence>
<protein>
    <recommendedName>
        <fullName evidence="3">RNase H type-1 domain-containing protein</fullName>
    </recommendedName>
</protein>
<dbReference type="SUPFAM" id="SSF53098">
    <property type="entry name" value="Ribonuclease H-like"/>
    <property type="match status" value="1"/>
</dbReference>
<proteinExistence type="predicted"/>